<protein>
    <submittedName>
        <fullName evidence="1">Uncharacterized protein</fullName>
    </submittedName>
</protein>
<name>A6DSY3_9BACT</name>
<organism evidence="1 2">
    <name type="scientific">Lentisphaera araneosa HTCC2155</name>
    <dbReference type="NCBI Taxonomy" id="313628"/>
    <lineage>
        <taxon>Bacteria</taxon>
        <taxon>Pseudomonadati</taxon>
        <taxon>Lentisphaerota</taxon>
        <taxon>Lentisphaeria</taxon>
        <taxon>Lentisphaerales</taxon>
        <taxon>Lentisphaeraceae</taxon>
        <taxon>Lentisphaera</taxon>
    </lineage>
</organism>
<dbReference type="EMBL" id="ABCK01000033">
    <property type="protein sequence ID" value="EDM25273.1"/>
    <property type="molecule type" value="Genomic_DNA"/>
</dbReference>
<sequence>MATIVRSKQTDKTYILLGTGFGSYQSAKPHWFFGNSIPETDEGQNTMICVCDNDGNIGWLDSAEAIVISVDGQKLNEINPKL</sequence>
<dbReference type="RefSeq" id="WP_007280939.1">
    <property type="nucleotide sequence ID" value="NZ_ABCK01000033.1"/>
</dbReference>
<proteinExistence type="predicted"/>
<dbReference type="OrthoDB" id="2606895at2"/>
<evidence type="ECO:0000313" key="1">
    <source>
        <dbReference type="EMBL" id="EDM25273.1"/>
    </source>
</evidence>
<comment type="caution">
    <text evidence="1">The sequence shown here is derived from an EMBL/GenBank/DDBJ whole genome shotgun (WGS) entry which is preliminary data.</text>
</comment>
<evidence type="ECO:0000313" key="2">
    <source>
        <dbReference type="Proteomes" id="UP000004947"/>
    </source>
</evidence>
<reference evidence="1 2" key="1">
    <citation type="journal article" date="2010" name="J. Bacteriol.">
        <title>Genome sequence of Lentisphaera araneosa HTCC2155T, the type species of the order Lentisphaerales in the phylum Lentisphaerae.</title>
        <authorList>
            <person name="Thrash J.C."/>
            <person name="Cho J.C."/>
            <person name="Vergin K.L."/>
            <person name="Morris R.M."/>
            <person name="Giovannoni S.J."/>
        </authorList>
    </citation>
    <scope>NUCLEOTIDE SEQUENCE [LARGE SCALE GENOMIC DNA]</scope>
    <source>
        <strain evidence="1 2">HTCC2155</strain>
    </source>
</reference>
<dbReference type="AlphaFoldDB" id="A6DSY3"/>
<keyword evidence="2" id="KW-1185">Reference proteome</keyword>
<dbReference type="Proteomes" id="UP000004947">
    <property type="component" value="Unassembled WGS sequence"/>
</dbReference>
<gene>
    <name evidence="1" type="ORF">LNTAR_24878</name>
</gene>
<accession>A6DSY3</accession>